<evidence type="ECO:0000313" key="2">
    <source>
        <dbReference type="Proteomes" id="UP000585050"/>
    </source>
</evidence>
<name>A0A7X8SPQ2_9BACT</name>
<protein>
    <recommendedName>
        <fullName evidence="3">DUF2116 family Zn-ribbon domain-containing protein</fullName>
    </recommendedName>
</protein>
<gene>
    <name evidence="1" type="ORF">HGP29_23060</name>
</gene>
<dbReference type="Proteomes" id="UP000585050">
    <property type="component" value="Unassembled WGS sequence"/>
</dbReference>
<keyword evidence="2" id="KW-1185">Reference proteome</keyword>
<dbReference type="EMBL" id="JABAIL010000009">
    <property type="protein sequence ID" value="NLR94101.1"/>
    <property type="molecule type" value="Genomic_DNA"/>
</dbReference>
<organism evidence="1 2">
    <name type="scientific">Flammeovirga agarivorans</name>
    <dbReference type="NCBI Taxonomy" id="2726742"/>
    <lineage>
        <taxon>Bacteria</taxon>
        <taxon>Pseudomonadati</taxon>
        <taxon>Bacteroidota</taxon>
        <taxon>Cytophagia</taxon>
        <taxon>Cytophagales</taxon>
        <taxon>Flammeovirgaceae</taxon>
        <taxon>Flammeovirga</taxon>
    </lineage>
</organism>
<evidence type="ECO:0000313" key="1">
    <source>
        <dbReference type="EMBL" id="NLR94101.1"/>
    </source>
</evidence>
<sequence>MNSSNNRLCKECNQPILYGRKDRKFCSAECKSAYHNKNYQIKFRNKAIHEKIIQNNYHILKSFFKEGKTVIRKSSFDELNFEFNYFTTIYRSKKSIYFFVYDIGYAPIIDHNGIRKLLIVEYQEYMKTYRFDAWRNIK</sequence>
<reference evidence="1 2" key="1">
    <citation type="submission" date="2020-04" db="EMBL/GenBank/DDBJ databases">
        <title>Flammeovirga sp. SR4, a novel species isolated from seawater.</title>
        <authorList>
            <person name="Wang X."/>
        </authorList>
    </citation>
    <scope>NUCLEOTIDE SEQUENCE [LARGE SCALE GENOMIC DNA]</scope>
    <source>
        <strain evidence="1 2">SR4</strain>
    </source>
</reference>
<proteinExistence type="predicted"/>
<dbReference type="RefSeq" id="WP_168884812.1">
    <property type="nucleotide sequence ID" value="NZ_JABAIL010000009.1"/>
</dbReference>
<dbReference type="AlphaFoldDB" id="A0A7X8SPQ2"/>
<accession>A0A7X8SPQ2</accession>
<comment type="caution">
    <text evidence="1">The sequence shown here is derived from an EMBL/GenBank/DDBJ whole genome shotgun (WGS) entry which is preliminary data.</text>
</comment>
<evidence type="ECO:0008006" key="3">
    <source>
        <dbReference type="Google" id="ProtNLM"/>
    </source>
</evidence>